<evidence type="ECO:0000313" key="1">
    <source>
        <dbReference type="EMBL" id="BBK24159.1"/>
    </source>
</evidence>
<dbReference type="KEGG" id="dho:Dia5BBH33_00940"/>
<dbReference type="EMBL" id="AP019697">
    <property type="protein sequence ID" value="BBK24159.1"/>
    <property type="molecule type" value="Genomic_DNA"/>
</dbReference>
<name>A0A8D5A3L8_9FIRM</name>
<organism evidence="1 2">
    <name type="scientific">Dialister hominis</name>
    <dbReference type="NCBI Taxonomy" id="2582419"/>
    <lineage>
        <taxon>Bacteria</taxon>
        <taxon>Bacillati</taxon>
        <taxon>Bacillota</taxon>
        <taxon>Negativicutes</taxon>
        <taxon>Veillonellales</taxon>
        <taxon>Veillonellaceae</taxon>
        <taxon>Dialister</taxon>
    </lineage>
</organism>
<gene>
    <name evidence="1" type="ORF">Dia5BBH33_00940</name>
</gene>
<protein>
    <submittedName>
        <fullName evidence="1">Uncharacterized protein</fullName>
    </submittedName>
</protein>
<proteinExistence type="predicted"/>
<sequence>MEIISWLFLIWDILAWEGLKKCHLQPFLRRYIVHFIKMSKFFLTSFSVSWIMNPTHYQGTVDNSTAKRQ</sequence>
<reference evidence="2" key="1">
    <citation type="submission" date="2019-05" db="EMBL/GenBank/DDBJ databases">
        <title>Complete genome sequencing of Dialister sp. strain 5BBH33.</title>
        <authorList>
            <person name="Sakamoto M."/>
            <person name="Murakami T."/>
            <person name="Mori H."/>
        </authorList>
    </citation>
    <scope>NUCLEOTIDE SEQUENCE [LARGE SCALE GENOMIC DNA]</scope>
    <source>
        <strain evidence="2">5BBH33</strain>
    </source>
</reference>
<evidence type="ECO:0000313" key="2">
    <source>
        <dbReference type="Proteomes" id="UP000320585"/>
    </source>
</evidence>
<dbReference type="Proteomes" id="UP000320585">
    <property type="component" value="Chromosome"/>
</dbReference>
<accession>A0A8D5A3L8</accession>
<keyword evidence="2" id="KW-1185">Reference proteome</keyword>
<dbReference type="AlphaFoldDB" id="A0A8D5A3L8"/>